<reference evidence="2 3" key="1">
    <citation type="submission" date="2019-01" db="EMBL/GenBank/DDBJ databases">
        <title>Geovibrio thiophilus DSM 11263, complete genome.</title>
        <authorList>
            <person name="Spring S."/>
            <person name="Bunk B."/>
            <person name="Sproer C."/>
        </authorList>
    </citation>
    <scope>NUCLEOTIDE SEQUENCE [LARGE SCALE GENOMIC DNA]</scope>
    <source>
        <strain evidence="2 3">DSM 11263</strain>
    </source>
</reference>
<keyword evidence="1" id="KW-0732">Signal</keyword>
<evidence type="ECO:0000256" key="1">
    <source>
        <dbReference type="SAM" id="SignalP"/>
    </source>
</evidence>
<dbReference type="Proteomes" id="UP000287502">
    <property type="component" value="Chromosome"/>
</dbReference>
<feature type="signal peptide" evidence="1">
    <location>
        <begin position="1"/>
        <end position="22"/>
    </location>
</feature>
<proteinExistence type="predicted"/>
<dbReference type="OrthoDB" id="9806007at2"/>
<gene>
    <name evidence="2" type="ORF">EP073_03400</name>
</gene>
<dbReference type="AlphaFoldDB" id="A0A410JWS7"/>
<keyword evidence="3" id="KW-1185">Reference proteome</keyword>
<sequence length="148" mass="16512">MKKFITFLTAVMIMCMFSAAFAAERFVIPLDAENDLYTADKTFTVDGIEIAAAMSRPTAAFQPISFTFAFSEKGAPVAVENGKIKFNMKMDMGEYSYDLAKVDGKYTATAVLPKCMMGGEIWFGKLTFSHKGSERSKVFFFKIPNKKE</sequence>
<accession>A0A410JWS7</accession>
<evidence type="ECO:0000313" key="3">
    <source>
        <dbReference type="Proteomes" id="UP000287502"/>
    </source>
</evidence>
<evidence type="ECO:0000313" key="2">
    <source>
        <dbReference type="EMBL" id="QAR32481.1"/>
    </source>
</evidence>
<name>A0A410JWS7_9BACT</name>
<organism evidence="2 3">
    <name type="scientific">Geovibrio thiophilus</name>
    <dbReference type="NCBI Taxonomy" id="139438"/>
    <lineage>
        <taxon>Bacteria</taxon>
        <taxon>Pseudomonadati</taxon>
        <taxon>Deferribacterota</taxon>
        <taxon>Deferribacteres</taxon>
        <taxon>Deferribacterales</taxon>
        <taxon>Geovibrionaceae</taxon>
        <taxon>Geovibrio</taxon>
    </lineage>
</organism>
<dbReference type="KEGG" id="gtl:EP073_03400"/>
<dbReference type="RefSeq" id="WP_128465768.1">
    <property type="nucleotide sequence ID" value="NZ_CP035108.1"/>
</dbReference>
<feature type="chain" id="PRO_5019086642" description="YtkA-like domain-containing protein" evidence="1">
    <location>
        <begin position="23"/>
        <end position="148"/>
    </location>
</feature>
<dbReference type="EMBL" id="CP035108">
    <property type="protein sequence ID" value="QAR32481.1"/>
    <property type="molecule type" value="Genomic_DNA"/>
</dbReference>
<protein>
    <recommendedName>
        <fullName evidence="4">YtkA-like domain-containing protein</fullName>
    </recommendedName>
</protein>
<evidence type="ECO:0008006" key="4">
    <source>
        <dbReference type="Google" id="ProtNLM"/>
    </source>
</evidence>